<dbReference type="UniPathway" id="UPA00219"/>
<dbReference type="EMBL" id="UFXQ01000001">
    <property type="protein sequence ID" value="STC68384.1"/>
    <property type="molecule type" value="Genomic_DNA"/>
</dbReference>
<feature type="binding site" evidence="4">
    <location>
        <begin position="419"/>
        <end position="422"/>
    </location>
    <ligand>
        <name>meso-2,6-diaminopimelate</name>
        <dbReference type="ChEBI" id="CHEBI:57791"/>
    </ligand>
</feature>
<dbReference type="GO" id="GO:0009252">
    <property type="term" value="P:peptidoglycan biosynthetic process"/>
    <property type="evidence" value="ECO:0007669"/>
    <property type="project" value="UniProtKB-UniRule"/>
</dbReference>
<comment type="pathway">
    <text evidence="4 5">Cell wall biogenesis; peptidoglycan biosynthesis.</text>
</comment>
<feature type="binding site" evidence="4">
    <location>
        <position position="192"/>
    </location>
    <ligand>
        <name>UDP-N-acetyl-alpha-D-muramoyl-L-alanyl-D-glutamate</name>
        <dbReference type="ChEBI" id="CHEBI:83900"/>
    </ligand>
</feature>
<dbReference type="GO" id="GO:0005524">
    <property type="term" value="F:ATP binding"/>
    <property type="evidence" value="ECO:0007669"/>
    <property type="project" value="UniProtKB-UniRule"/>
</dbReference>
<feature type="binding site" evidence="4">
    <location>
        <begin position="123"/>
        <end position="129"/>
    </location>
    <ligand>
        <name>ATP</name>
        <dbReference type="ChEBI" id="CHEBI:30616"/>
    </ligand>
</feature>
<dbReference type="HAMAP" id="MF_00208">
    <property type="entry name" value="MurE"/>
    <property type="match status" value="1"/>
</dbReference>
<feature type="binding site" evidence="4">
    <location>
        <position position="39"/>
    </location>
    <ligand>
        <name>UDP-N-acetyl-alpha-D-muramoyl-L-alanyl-D-glutamate</name>
        <dbReference type="ChEBI" id="CHEBI:83900"/>
    </ligand>
</feature>
<reference evidence="8 9" key="1">
    <citation type="submission" date="2018-06" db="EMBL/GenBank/DDBJ databases">
        <authorList>
            <consortium name="Pathogen Informatics"/>
            <person name="Doyle S."/>
        </authorList>
    </citation>
    <scope>NUCLEOTIDE SEQUENCE [LARGE SCALE GENOMIC DNA]</scope>
    <source>
        <strain evidence="8 9">NCTC11862</strain>
    </source>
</reference>
<dbReference type="GO" id="GO:0071555">
    <property type="term" value="P:cell wall organization"/>
    <property type="evidence" value="ECO:0007669"/>
    <property type="project" value="UniProtKB-KW"/>
</dbReference>
<proteinExistence type="inferred from homology"/>
<dbReference type="AlphaFoldDB" id="A0A376CIX7"/>
<sequence length="514" mass="53945">MTTPAHTAPSLDELARIASARVHNAPAQPAQLTFEAISLNSADVEHGGIFAALPGTRVHGASFAGETPAAAILTDEAGVKILEEAGDRRPVLVVDEIRAVLGSVAAEIYGHPSADLTVLGVTGTSGKTTTTYLLEAGLMAAGHTVGIIGTTGTRIDGREVATKLTTPEAPTLQALFARMRDEGVTHVVMEVSSHALSLGRVDGTTFAVAGFTNLSQDHLDFHPTMEDYFLTKARFFDPESAVHAQRAVICVDDAWGERMAELAFNPTTVGTRGQDGLNVAATRTQLDASGAQTIDIDVEGTRYTTTLSLPGDFNVANVALATAMAASAGVNVPDFLAGVETAGVPGRMERIDEGQDFVVVVDYAHKPAAVAAVLETMRGQVEGRVGVIVGAGGDRDASKRPIMGAEGVKGADLVIVTDDNPRSEDPATIRAAVMEGARAEAEAQAKAGRDVELREVGQRSDAIDQLIQWAQPGDAVIVTGKGHEVGQIVGDEVHHFDDREEVRRALSQFRGRTD</sequence>
<dbReference type="NCBIfam" id="NF001124">
    <property type="entry name" value="PRK00139.1-2"/>
    <property type="match status" value="1"/>
</dbReference>
<dbReference type="NCBIfam" id="NF001126">
    <property type="entry name" value="PRK00139.1-4"/>
    <property type="match status" value="1"/>
</dbReference>
<dbReference type="STRING" id="35756.GCA_001044155_01451"/>
<dbReference type="GO" id="GO:0051301">
    <property type="term" value="P:cell division"/>
    <property type="evidence" value="ECO:0007669"/>
    <property type="project" value="UniProtKB-KW"/>
</dbReference>
<dbReference type="Gene3D" id="3.40.1390.10">
    <property type="entry name" value="MurE/MurF, N-terminal domain"/>
    <property type="match status" value="1"/>
</dbReference>
<comment type="caution">
    <text evidence="4">Lacks conserved residue(s) required for the propagation of feature annotation.</text>
</comment>
<dbReference type="SUPFAM" id="SSF63418">
    <property type="entry name" value="MurE/MurF N-terminal domain"/>
    <property type="match status" value="1"/>
</dbReference>
<evidence type="ECO:0000313" key="8">
    <source>
        <dbReference type="EMBL" id="STC68384.1"/>
    </source>
</evidence>
<feature type="binding site" evidence="4">
    <location>
        <position position="395"/>
    </location>
    <ligand>
        <name>meso-2,6-diaminopimelate</name>
        <dbReference type="ChEBI" id="CHEBI:57791"/>
    </ligand>
</feature>
<feature type="binding site" evidence="4">
    <location>
        <position position="41"/>
    </location>
    <ligand>
        <name>UDP-N-acetyl-alpha-D-muramoyl-L-alanyl-D-glutamate</name>
        <dbReference type="ChEBI" id="CHEBI:83900"/>
    </ligand>
</feature>
<dbReference type="SUPFAM" id="SSF53244">
    <property type="entry name" value="MurD-like peptide ligases, peptide-binding domain"/>
    <property type="match status" value="1"/>
</dbReference>
<dbReference type="NCBIfam" id="TIGR01085">
    <property type="entry name" value="murE"/>
    <property type="match status" value="1"/>
</dbReference>
<comment type="subcellular location">
    <subcellularLocation>
        <location evidence="4 5">Cytoplasm</location>
    </subcellularLocation>
</comment>
<dbReference type="Pfam" id="PF02875">
    <property type="entry name" value="Mur_ligase_C"/>
    <property type="match status" value="1"/>
</dbReference>
<evidence type="ECO:0000313" key="9">
    <source>
        <dbReference type="Proteomes" id="UP000254467"/>
    </source>
</evidence>
<feature type="domain" description="Mur ligase central" evidence="7">
    <location>
        <begin position="121"/>
        <end position="325"/>
    </location>
</feature>
<keyword evidence="9" id="KW-1185">Reference proteome</keyword>
<keyword evidence="2 4" id="KW-0132">Cell division</keyword>
<name>A0A376CIX7_9CORY</name>
<dbReference type="Proteomes" id="UP000254467">
    <property type="component" value="Unassembled WGS sequence"/>
</dbReference>
<evidence type="ECO:0000256" key="1">
    <source>
        <dbReference type="ARBA" id="ARBA00005898"/>
    </source>
</evidence>
<evidence type="ECO:0000256" key="2">
    <source>
        <dbReference type="ARBA" id="ARBA00022618"/>
    </source>
</evidence>
<dbReference type="PANTHER" id="PTHR23135">
    <property type="entry name" value="MUR LIGASE FAMILY MEMBER"/>
    <property type="match status" value="1"/>
</dbReference>
<keyword evidence="4" id="KW-0460">Magnesium</keyword>
<evidence type="ECO:0000259" key="7">
    <source>
        <dbReference type="Pfam" id="PF08245"/>
    </source>
</evidence>
<feature type="binding site" evidence="4">
    <location>
        <position position="200"/>
    </location>
    <ligand>
        <name>UDP-N-acetyl-alpha-D-muramoyl-L-alanyl-D-glutamate</name>
        <dbReference type="ChEBI" id="CHEBI:83900"/>
    </ligand>
</feature>
<dbReference type="EC" id="6.3.2.13" evidence="4"/>
<dbReference type="InterPro" id="IPR013221">
    <property type="entry name" value="Mur_ligase_cen"/>
</dbReference>
<dbReference type="PANTHER" id="PTHR23135:SF4">
    <property type="entry name" value="UDP-N-ACETYLMURAMOYL-L-ALANYL-D-GLUTAMATE--2,6-DIAMINOPIMELATE LIGASE MURE HOMOLOG, CHLOROPLASTIC"/>
    <property type="match status" value="1"/>
</dbReference>
<comment type="PTM">
    <text evidence="4">Carboxylation is probably crucial for Mg(2+) binding and, consequently, for the gamma-phosphate positioning of ATP.</text>
</comment>
<keyword evidence="4" id="KW-0963">Cytoplasm</keyword>
<keyword evidence="3 4" id="KW-0131">Cell cycle</keyword>
<feature type="short sequence motif" description="Meso-diaminopimelate recognition motif" evidence="4">
    <location>
        <begin position="419"/>
        <end position="422"/>
    </location>
</feature>
<dbReference type="Gene3D" id="3.90.190.20">
    <property type="entry name" value="Mur ligase, C-terminal domain"/>
    <property type="match status" value="1"/>
</dbReference>
<dbReference type="SUPFAM" id="SSF53623">
    <property type="entry name" value="MurD-like peptide ligases, catalytic domain"/>
    <property type="match status" value="1"/>
</dbReference>
<evidence type="ECO:0000259" key="6">
    <source>
        <dbReference type="Pfam" id="PF02875"/>
    </source>
</evidence>
<dbReference type="InterPro" id="IPR004101">
    <property type="entry name" value="Mur_ligase_C"/>
</dbReference>
<dbReference type="Gene3D" id="3.40.1190.10">
    <property type="entry name" value="Mur-like, catalytic domain"/>
    <property type="match status" value="1"/>
</dbReference>
<feature type="binding site" evidence="4">
    <location>
        <begin position="165"/>
        <end position="166"/>
    </location>
    <ligand>
        <name>UDP-N-acetyl-alpha-D-muramoyl-L-alanyl-D-glutamate</name>
        <dbReference type="ChEBI" id="CHEBI:83900"/>
    </ligand>
</feature>
<evidence type="ECO:0000256" key="5">
    <source>
        <dbReference type="RuleBase" id="RU004135"/>
    </source>
</evidence>
<dbReference type="GO" id="GO:0000287">
    <property type="term" value="F:magnesium ion binding"/>
    <property type="evidence" value="ECO:0007669"/>
    <property type="project" value="UniProtKB-UniRule"/>
</dbReference>
<protein>
    <recommendedName>
        <fullName evidence="4">UDP-N-acetylmuramoyl-L-alanyl-D-glutamate--2,6-diaminopimelate ligase</fullName>
        <ecNumber evidence="4">6.3.2.13</ecNumber>
    </recommendedName>
    <alternativeName>
        <fullName evidence="4">Meso-A2pm-adding enzyme</fullName>
    </alternativeName>
    <alternativeName>
        <fullName evidence="4">Meso-diaminopimelate-adding enzyme</fullName>
    </alternativeName>
    <alternativeName>
        <fullName evidence="4">UDP-MurNAc-L-Ala-D-Glu:meso-diaminopimelate ligase</fullName>
    </alternativeName>
    <alternativeName>
        <fullName evidence="4">UDP-MurNAc-tripeptide synthetase</fullName>
    </alternativeName>
    <alternativeName>
        <fullName evidence="4">UDP-N-acetylmuramyl-tripeptide synthetase</fullName>
    </alternativeName>
</protein>
<keyword evidence="4 8" id="KW-0436">Ligase</keyword>
<comment type="catalytic activity">
    <reaction evidence="4">
        <text>UDP-N-acetyl-alpha-D-muramoyl-L-alanyl-D-glutamate + meso-2,6-diaminopimelate + ATP = UDP-N-acetyl-alpha-D-muramoyl-L-alanyl-gamma-D-glutamyl-meso-2,6-diaminopimelate + ADP + phosphate + H(+)</text>
        <dbReference type="Rhea" id="RHEA:23676"/>
        <dbReference type="ChEBI" id="CHEBI:15378"/>
        <dbReference type="ChEBI" id="CHEBI:30616"/>
        <dbReference type="ChEBI" id="CHEBI:43474"/>
        <dbReference type="ChEBI" id="CHEBI:57791"/>
        <dbReference type="ChEBI" id="CHEBI:83900"/>
        <dbReference type="ChEBI" id="CHEBI:83905"/>
        <dbReference type="ChEBI" id="CHEBI:456216"/>
        <dbReference type="EC" id="6.3.2.13"/>
    </reaction>
</comment>
<comment type="function">
    <text evidence="4">Catalyzes the addition of meso-diaminopimelic acid to the nucleotide precursor UDP-N-acetylmuramoyl-L-alanyl-D-glutamate (UMAG) in the biosynthesis of bacterial cell-wall peptidoglycan.</text>
</comment>
<feature type="binding site" evidence="4">
    <location>
        <position position="480"/>
    </location>
    <ligand>
        <name>meso-2,6-diaminopimelate</name>
        <dbReference type="ChEBI" id="CHEBI:57791"/>
    </ligand>
</feature>
<dbReference type="GO" id="GO:0008765">
    <property type="term" value="F:UDP-N-acetylmuramoylalanyl-D-glutamate-2,6-diaminopimelate ligase activity"/>
    <property type="evidence" value="ECO:0007669"/>
    <property type="project" value="UniProtKB-UniRule"/>
</dbReference>
<keyword evidence="4 5" id="KW-0133">Cell shape</keyword>
<dbReference type="OrthoDB" id="9800958at2"/>
<dbReference type="InterPro" id="IPR036565">
    <property type="entry name" value="Mur-like_cat_sf"/>
</dbReference>
<keyword evidence="4" id="KW-0547">Nucleotide-binding</keyword>
<dbReference type="RefSeq" id="WP_018580613.1">
    <property type="nucleotide sequence ID" value="NZ_LDYD01000006.1"/>
</dbReference>
<feature type="modified residue" description="N6-carboxylysine" evidence="4">
    <location>
        <position position="232"/>
    </location>
</feature>
<evidence type="ECO:0000256" key="3">
    <source>
        <dbReference type="ARBA" id="ARBA00023306"/>
    </source>
</evidence>
<keyword evidence="4 5" id="KW-0961">Cell wall biogenesis/degradation</keyword>
<keyword evidence="4 5" id="KW-0573">Peptidoglycan synthesis</keyword>
<comment type="similarity">
    <text evidence="1 4">Belongs to the MurCDEF family. MurE subfamily.</text>
</comment>
<dbReference type="InterPro" id="IPR005761">
    <property type="entry name" value="UDP-N-AcMur-Glu-dNH2Pim_ligase"/>
</dbReference>
<accession>A0A376CIX7</accession>
<evidence type="ECO:0000256" key="4">
    <source>
        <dbReference type="HAMAP-Rule" id="MF_00208"/>
    </source>
</evidence>
<dbReference type="GO" id="GO:0008360">
    <property type="term" value="P:regulation of cell shape"/>
    <property type="evidence" value="ECO:0007669"/>
    <property type="project" value="UniProtKB-KW"/>
</dbReference>
<keyword evidence="4" id="KW-0067">ATP-binding</keyword>
<organism evidence="8 9">
    <name type="scientific">Corynebacterium pilosum</name>
    <dbReference type="NCBI Taxonomy" id="35756"/>
    <lineage>
        <taxon>Bacteria</taxon>
        <taxon>Bacillati</taxon>
        <taxon>Actinomycetota</taxon>
        <taxon>Actinomycetes</taxon>
        <taxon>Mycobacteriales</taxon>
        <taxon>Corynebacteriaceae</taxon>
        <taxon>Corynebacterium</taxon>
    </lineage>
</organism>
<gene>
    <name evidence="4 8" type="primary">murE</name>
    <name evidence="8" type="ORF">NCTC11862_00183</name>
</gene>
<comment type="cofactor">
    <cofactor evidence="4">
        <name>Mg(2+)</name>
        <dbReference type="ChEBI" id="CHEBI:18420"/>
    </cofactor>
</comment>
<dbReference type="InterPro" id="IPR035911">
    <property type="entry name" value="MurE/MurF_N"/>
</dbReference>
<dbReference type="GO" id="GO:0005737">
    <property type="term" value="C:cytoplasm"/>
    <property type="evidence" value="ECO:0007669"/>
    <property type="project" value="UniProtKB-SubCell"/>
</dbReference>
<feature type="binding site" evidence="4">
    <location>
        <position position="484"/>
    </location>
    <ligand>
        <name>meso-2,6-diaminopimelate</name>
        <dbReference type="ChEBI" id="CHEBI:57791"/>
    </ligand>
</feature>
<feature type="domain" description="Mur ligase C-terminal" evidence="6">
    <location>
        <begin position="346"/>
        <end position="482"/>
    </location>
</feature>
<dbReference type="Pfam" id="PF08245">
    <property type="entry name" value="Mur_ligase_M"/>
    <property type="match status" value="1"/>
</dbReference>
<dbReference type="InterPro" id="IPR036615">
    <property type="entry name" value="Mur_ligase_C_dom_sf"/>
</dbReference>